<evidence type="ECO:0000313" key="1">
    <source>
        <dbReference type="EMBL" id="MPC52890.1"/>
    </source>
</evidence>
<reference evidence="1 2" key="1">
    <citation type="submission" date="2019-05" db="EMBL/GenBank/DDBJ databases">
        <title>Another draft genome of Portunus trituberculatus and its Hox gene families provides insights of decapod evolution.</title>
        <authorList>
            <person name="Jeong J.-H."/>
            <person name="Song I."/>
            <person name="Kim S."/>
            <person name="Choi T."/>
            <person name="Kim D."/>
            <person name="Ryu S."/>
            <person name="Kim W."/>
        </authorList>
    </citation>
    <scope>NUCLEOTIDE SEQUENCE [LARGE SCALE GENOMIC DNA]</scope>
    <source>
        <tissue evidence="1">Muscle</tissue>
    </source>
</reference>
<proteinExistence type="predicted"/>
<organism evidence="1 2">
    <name type="scientific">Portunus trituberculatus</name>
    <name type="common">Swimming crab</name>
    <name type="synonym">Neptunus trituberculatus</name>
    <dbReference type="NCBI Taxonomy" id="210409"/>
    <lineage>
        <taxon>Eukaryota</taxon>
        <taxon>Metazoa</taxon>
        <taxon>Ecdysozoa</taxon>
        <taxon>Arthropoda</taxon>
        <taxon>Crustacea</taxon>
        <taxon>Multicrustacea</taxon>
        <taxon>Malacostraca</taxon>
        <taxon>Eumalacostraca</taxon>
        <taxon>Eucarida</taxon>
        <taxon>Decapoda</taxon>
        <taxon>Pleocyemata</taxon>
        <taxon>Brachyura</taxon>
        <taxon>Eubrachyura</taxon>
        <taxon>Portunoidea</taxon>
        <taxon>Portunidae</taxon>
        <taxon>Portuninae</taxon>
        <taxon>Portunus</taxon>
    </lineage>
</organism>
<keyword evidence="2" id="KW-1185">Reference proteome</keyword>
<protein>
    <submittedName>
        <fullName evidence="1">Uncharacterized protein</fullName>
    </submittedName>
</protein>
<dbReference type="EMBL" id="VSRR010011227">
    <property type="protein sequence ID" value="MPC52890.1"/>
    <property type="molecule type" value="Genomic_DNA"/>
</dbReference>
<gene>
    <name evidence="1" type="ORF">E2C01_046770</name>
</gene>
<evidence type="ECO:0000313" key="2">
    <source>
        <dbReference type="Proteomes" id="UP000324222"/>
    </source>
</evidence>
<dbReference type="Proteomes" id="UP000324222">
    <property type="component" value="Unassembled WGS sequence"/>
</dbReference>
<comment type="caution">
    <text evidence="1">The sequence shown here is derived from an EMBL/GenBank/DDBJ whole genome shotgun (WGS) entry which is preliminary data.</text>
</comment>
<accession>A0A5B7FYN6</accession>
<dbReference type="AlphaFoldDB" id="A0A5B7FYN6"/>
<sequence length="73" mass="8361">MQDAKKSPELVTDVALWNGYHAPSGEWSFVYTVFKSLFFIKNGNHYLYRRGDDILTPEAPQLRSLYGVSSYNA</sequence>
<name>A0A5B7FYN6_PORTR</name>